<dbReference type="EMBL" id="CP030118">
    <property type="protein sequence ID" value="QDL09768.1"/>
    <property type="molecule type" value="Genomic_DNA"/>
</dbReference>
<keyword evidence="2" id="KW-1185">Reference proteome</keyword>
<reference evidence="1 2" key="1">
    <citation type="submission" date="2018-06" db="EMBL/GenBank/DDBJ databases">
        <title>Comparative genomics of Brasilonema spp. strains.</title>
        <authorList>
            <person name="Alvarenga D.O."/>
            <person name="Fiore M.F."/>
            <person name="Varani A.M."/>
        </authorList>
    </citation>
    <scope>NUCLEOTIDE SEQUENCE [LARGE SCALE GENOMIC DNA]</scope>
    <source>
        <strain evidence="1 2">CENA114</strain>
    </source>
</reference>
<accession>A0A856MGD0</accession>
<name>A0A856MGD0_9CYAN</name>
<dbReference type="Proteomes" id="UP000503129">
    <property type="component" value="Chromosome"/>
</dbReference>
<dbReference type="AlphaFoldDB" id="A0A856MGD0"/>
<gene>
    <name evidence="1" type="ORF">DP114_19365</name>
</gene>
<proteinExistence type="predicted"/>
<evidence type="ECO:0000313" key="2">
    <source>
        <dbReference type="Proteomes" id="UP000503129"/>
    </source>
</evidence>
<organism evidence="1 2">
    <name type="scientific">Brasilonema sennae CENA114</name>
    <dbReference type="NCBI Taxonomy" id="415709"/>
    <lineage>
        <taxon>Bacteria</taxon>
        <taxon>Bacillati</taxon>
        <taxon>Cyanobacteriota</taxon>
        <taxon>Cyanophyceae</taxon>
        <taxon>Nostocales</taxon>
        <taxon>Scytonemataceae</taxon>
        <taxon>Brasilonema</taxon>
        <taxon>Bromeliae group (in: Brasilonema)</taxon>
    </lineage>
</organism>
<dbReference type="KEGG" id="bsen:DP114_19365"/>
<protein>
    <submittedName>
        <fullName evidence="1">Uncharacterized protein</fullName>
    </submittedName>
</protein>
<sequence>MGALRNIYAHRSILLLKVIAKVSLIPALRLNILDNYLLTNATLSKPATDARFQYLQRHPSGGPLDHQASVCSWLQRHTCLVAL</sequence>
<evidence type="ECO:0000313" key="1">
    <source>
        <dbReference type="EMBL" id="QDL09768.1"/>
    </source>
</evidence>